<feature type="compositionally biased region" description="Polar residues" evidence="3">
    <location>
        <begin position="12"/>
        <end position="29"/>
    </location>
</feature>
<feature type="compositionally biased region" description="Basic residues" evidence="3">
    <location>
        <begin position="384"/>
        <end position="409"/>
    </location>
</feature>
<dbReference type="PANTHER" id="PTHR33826:SF2">
    <property type="entry name" value="HYDROXYPROLINE-RICH GLYCOPROTEIN FAMILY PROTEIN"/>
    <property type="match status" value="1"/>
</dbReference>
<dbReference type="Proteomes" id="UP001346149">
    <property type="component" value="Unassembled WGS sequence"/>
</dbReference>
<dbReference type="CDD" id="cd00042">
    <property type="entry name" value="CY"/>
    <property type="match status" value="1"/>
</dbReference>
<evidence type="ECO:0000259" key="5">
    <source>
        <dbReference type="SMART" id="SM00043"/>
    </source>
</evidence>
<dbReference type="GO" id="GO:0004869">
    <property type="term" value="F:cysteine-type endopeptidase inhibitor activity"/>
    <property type="evidence" value="ECO:0007669"/>
    <property type="project" value="UniProtKB-KW"/>
</dbReference>
<dbReference type="Pfam" id="PF16845">
    <property type="entry name" value="SQAPI"/>
    <property type="match status" value="1"/>
</dbReference>
<feature type="compositionally biased region" description="Polar residues" evidence="3">
    <location>
        <begin position="520"/>
        <end position="547"/>
    </location>
</feature>
<proteinExistence type="predicted"/>
<keyword evidence="1" id="KW-0646">Protease inhibitor</keyword>
<dbReference type="InterPro" id="IPR000010">
    <property type="entry name" value="Cystatin_dom"/>
</dbReference>
<feature type="compositionally biased region" description="Polar residues" evidence="3">
    <location>
        <begin position="478"/>
        <end position="500"/>
    </location>
</feature>
<comment type="caution">
    <text evidence="6">The sequence shown here is derived from an EMBL/GenBank/DDBJ whole genome shotgun (WGS) entry which is preliminary data.</text>
</comment>
<keyword evidence="4" id="KW-0812">Transmembrane</keyword>
<evidence type="ECO:0000256" key="4">
    <source>
        <dbReference type="SAM" id="Phobius"/>
    </source>
</evidence>
<dbReference type="SMART" id="SM00043">
    <property type="entry name" value="CY"/>
    <property type="match status" value="1"/>
</dbReference>
<sequence>MGKGSAEEGQELPQTHHSVSVSSEPGRNSQIRCGCGCVVRHVGLKCVVLLILSVAGFLSAAFWLPPFSNLGDQHDLHLDRRFKGGIMQGIHLEILGILLEKHILKLASCIFAYLPFTIPSFILRHTGHDIVASFYVAKPVSFLKDNIMQLKDDISGEMNAPDIKVVFLFLEPLPGQNVSKVFFAVDPDEDSPGISIAAQSLIRASFTYLVSHQLSLRLTTSLFGDPFSFEVMKFRGGITITPTQSAYLLQKVQIYFNFTLNYSIEQVQGSFYELKSQLKSGLHLSPYENLYISLSNLKGSTVDAPTIVQSSVLLAIGTQPSKPRLKQLAQTIRGNSHSTNLGLNNTTFGKVKQVRLSSILQHSLNGGDGVGGPSPSPSPMPYTHPHRPHRHHHHHHHHRHHHHHTHHHPTLGPTMPPTPTTEGGHTLTWTRTLPAPPPREKHSRLHSPSPSIIYEAKPPQSHLPAPSILNKAKPPSSGYGQKQSPGQAPEQSHVTPTSSPAPKKSMAPLPQQKHKPTLPPSSLNSAQGPSPHSASGQVQPPSKNQSGPALAISSSSSSCAYKSLLTNAKSGQSHVGGRPLFTLLVVAHPYAGILETCRFRVKDRAEIVSRRRDRAEILNAKEAASVKMKINRSCAVIISVAVLICAVSEQGLCRGGEGEEEGRMIRTTVGRIHGSKGYPNSGLIESLGQFAVEEHNKKENSLLEFARVVKSREQVVAGKLYYLTLEAIDAGKKKVYEAKVWVKPWMNFKKLEDFKYDHDAPHFTTADLGVKQGN</sequence>
<protein>
    <recommendedName>
        <fullName evidence="5">Cystatin domain-containing protein</fullName>
    </recommendedName>
</protein>
<evidence type="ECO:0000256" key="3">
    <source>
        <dbReference type="SAM" id="MobiDB-lite"/>
    </source>
</evidence>
<dbReference type="Gene3D" id="3.10.450.10">
    <property type="match status" value="1"/>
</dbReference>
<dbReference type="InterPro" id="IPR055464">
    <property type="entry name" value="DUF7036"/>
</dbReference>
<gene>
    <name evidence="6" type="ORF">SAY86_011986</name>
</gene>
<accession>A0AAN7LWS1</accession>
<keyword evidence="4" id="KW-1133">Transmembrane helix</keyword>
<evidence type="ECO:0000313" key="6">
    <source>
        <dbReference type="EMBL" id="KAK4793992.1"/>
    </source>
</evidence>
<name>A0AAN7LWS1_TRANT</name>
<dbReference type="PROSITE" id="PS00287">
    <property type="entry name" value="CYSTATIN"/>
    <property type="match status" value="1"/>
</dbReference>
<feature type="region of interest" description="Disordered" evidence="3">
    <location>
        <begin position="1"/>
        <end position="29"/>
    </location>
</feature>
<evidence type="ECO:0000256" key="2">
    <source>
        <dbReference type="ARBA" id="ARBA00022704"/>
    </source>
</evidence>
<dbReference type="AlphaFoldDB" id="A0AAN7LWS1"/>
<dbReference type="SUPFAM" id="SSF54403">
    <property type="entry name" value="Cystatin/monellin"/>
    <property type="match status" value="1"/>
</dbReference>
<feature type="compositionally biased region" description="Low complexity" evidence="3">
    <location>
        <begin position="420"/>
        <end position="432"/>
    </location>
</feature>
<organism evidence="6 7">
    <name type="scientific">Trapa natans</name>
    <name type="common">Water chestnut</name>
    <dbReference type="NCBI Taxonomy" id="22666"/>
    <lineage>
        <taxon>Eukaryota</taxon>
        <taxon>Viridiplantae</taxon>
        <taxon>Streptophyta</taxon>
        <taxon>Embryophyta</taxon>
        <taxon>Tracheophyta</taxon>
        <taxon>Spermatophyta</taxon>
        <taxon>Magnoliopsida</taxon>
        <taxon>eudicotyledons</taxon>
        <taxon>Gunneridae</taxon>
        <taxon>Pentapetalae</taxon>
        <taxon>rosids</taxon>
        <taxon>malvids</taxon>
        <taxon>Myrtales</taxon>
        <taxon>Lythraceae</taxon>
        <taxon>Trapa</taxon>
    </lineage>
</organism>
<dbReference type="Pfam" id="PF23041">
    <property type="entry name" value="DUF7036"/>
    <property type="match status" value="2"/>
</dbReference>
<dbReference type="PANTHER" id="PTHR33826">
    <property type="entry name" value="F20B24.21"/>
    <property type="match status" value="1"/>
</dbReference>
<reference evidence="6 7" key="1">
    <citation type="journal article" date="2023" name="Hortic Res">
        <title>Pangenome of water caltrop reveals structural variations and asymmetric subgenome divergence after allopolyploidization.</title>
        <authorList>
            <person name="Zhang X."/>
            <person name="Chen Y."/>
            <person name="Wang L."/>
            <person name="Yuan Y."/>
            <person name="Fang M."/>
            <person name="Shi L."/>
            <person name="Lu R."/>
            <person name="Comes H.P."/>
            <person name="Ma Y."/>
            <person name="Chen Y."/>
            <person name="Huang G."/>
            <person name="Zhou Y."/>
            <person name="Zheng Z."/>
            <person name="Qiu Y."/>
        </authorList>
    </citation>
    <scope>NUCLEOTIDE SEQUENCE [LARGE SCALE GENOMIC DNA]</scope>
    <source>
        <strain evidence="6">F231</strain>
    </source>
</reference>
<feature type="domain" description="Cystatin" evidence="5">
    <location>
        <begin position="667"/>
        <end position="757"/>
    </location>
</feature>
<keyword evidence="7" id="KW-1185">Reference proteome</keyword>
<dbReference type="InterPro" id="IPR046350">
    <property type="entry name" value="Cystatin_sf"/>
</dbReference>
<feature type="region of interest" description="Disordered" evidence="3">
    <location>
        <begin position="362"/>
        <end position="551"/>
    </location>
</feature>
<dbReference type="EMBL" id="JAXQNO010000007">
    <property type="protein sequence ID" value="KAK4793992.1"/>
    <property type="molecule type" value="Genomic_DNA"/>
</dbReference>
<keyword evidence="4" id="KW-0472">Membrane</keyword>
<feature type="transmembrane region" description="Helical" evidence="4">
    <location>
        <begin position="42"/>
        <end position="64"/>
    </location>
</feature>
<dbReference type="InterPro" id="IPR018073">
    <property type="entry name" value="Prot_inh_cystat_CS"/>
</dbReference>
<evidence type="ECO:0000313" key="7">
    <source>
        <dbReference type="Proteomes" id="UP001346149"/>
    </source>
</evidence>
<keyword evidence="2" id="KW-0789">Thiol protease inhibitor</keyword>
<evidence type="ECO:0000256" key="1">
    <source>
        <dbReference type="ARBA" id="ARBA00022690"/>
    </source>
</evidence>